<evidence type="ECO:0000313" key="2">
    <source>
        <dbReference type="Proteomes" id="UP000316304"/>
    </source>
</evidence>
<dbReference type="AlphaFoldDB" id="A0A5C6BF64"/>
<dbReference type="Proteomes" id="UP000316304">
    <property type="component" value="Unassembled WGS sequence"/>
</dbReference>
<comment type="caution">
    <text evidence="1">The sequence shown here is derived from an EMBL/GenBank/DDBJ whole genome shotgun (WGS) entry which is preliminary data.</text>
</comment>
<name>A0A5C6BF64_9BACT</name>
<dbReference type="EMBL" id="SJPT01000020">
    <property type="protein sequence ID" value="TWU10277.1"/>
    <property type="molecule type" value="Genomic_DNA"/>
</dbReference>
<reference evidence="1 2" key="1">
    <citation type="submission" date="2019-02" db="EMBL/GenBank/DDBJ databases">
        <title>Deep-cultivation of Planctomycetes and their phenomic and genomic characterization uncovers novel biology.</title>
        <authorList>
            <person name="Wiegand S."/>
            <person name="Jogler M."/>
            <person name="Boedeker C."/>
            <person name="Pinto D."/>
            <person name="Vollmers J."/>
            <person name="Rivas-Marin E."/>
            <person name="Kohn T."/>
            <person name="Peeters S.H."/>
            <person name="Heuer A."/>
            <person name="Rast P."/>
            <person name="Oberbeckmann S."/>
            <person name="Bunk B."/>
            <person name="Jeske O."/>
            <person name="Meyerdierks A."/>
            <person name="Storesund J.E."/>
            <person name="Kallscheuer N."/>
            <person name="Luecker S."/>
            <person name="Lage O.M."/>
            <person name="Pohl T."/>
            <person name="Merkel B.J."/>
            <person name="Hornburger P."/>
            <person name="Mueller R.-W."/>
            <person name="Bruemmer F."/>
            <person name="Labrenz M."/>
            <person name="Spormann A.M."/>
            <person name="Op Den Camp H."/>
            <person name="Overmann J."/>
            <person name="Amann R."/>
            <person name="Jetten M.S.M."/>
            <person name="Mascher T."/>
            <person name="Medema M.H."/>
            <person name="Devos D.P."/>
            <person name="Kaster A.-K."/>
            <person name="Ovreas L."/>
            <person name="Rohde M."/>
            <person name="Galperin M.Y."/>
            <person name="Jogler C."/>
        </authorList>
    </citation>
    <scope>NUCLEOTIDE SEQUENCE [LARGE SCALE GENOMIC DNA]</scope>
    <source>
        <strain evidence="1 2">Pla52o</strain>
    </source>
</reference>
<keyword evidence="2" id="KW-1185">Reference proteome</keyword>
<protein>
    <submittedName>
        <fullName evidence="1">Uncharacterized protein</fullName>
    </submittedName>
</protein>
<evidence type="ECO:0000313" key="1">
    <source>
        <dbReference type="EMBL" id="TWU10277.1"/>
    </source>
</evidence>
<proteinExistence type="predicted"/>
<sequence length="115" mass="12757">MQRRKKNFAELVCSRPQMWTVDETLPEVISFLSGVDYARQVATPEGDTYDGGSTRALLDWLTAEFSVLGMAANANWIAGLRDRYGTDQAALAAMQEYAGSLPADVDRRFEIGYAE</sequence>
<accession>A0A5C6BF64</accession>
<gene>
    <name evidence="1" type="ORF">Pla52o_57330</name>
</gene>
<organism evidence="1 2">
    <name type="scientific">Novipirellula galeiformis</name>
    <dbReference type="NCBI Taxonomy" id="2528004"/>
    <lineage>
        <taxon>Bacteria</taxon>
        <taxon>Pseudomonadati</taxon>
        <taxon>Planctomycetota</taxon>
        <taxon>Planctomycetia</taxon>
        <taxon>Pirellulales</taxon>
        <taxon>Pirellulaceae</taxon>
        <taxon>Novipirellula</taxon>
    </lineage>
</organism>